<organism evidence="3 4">
    <name type="scientific">Dipteronia sinensis</name>
    <dbReference type="NCBI Taxonomy" id="43782"/>
    <lineage>
        <taxon>Eukaryota</taxon>
        <taxon>Viridiplantae</taxon>
        <taxon>Streptophyta</taxon>
        <taxon>Embryophyta</taxon>
        <taxon>Tracheophyta</taxon>
        <taxon>Spermatophyta</taxon>
        <taxon>Magnoliopsida</taxon>
        <taxon>eudicotyledons</taxon>
        <taxon>Gunneridae</taxon>
        <taxon>Pentapetalae</taxon>
        <taxon>rosids</taxon>
        <taxon>malvids</taxon>
        <taxon>Sapindales</taxon>
        <taxon>Sapindaceae</taxon>
        <taxon>Hippocastanoideae</taxon>
        <taxon>Acereae</taxon>
        <taxon>Dipteronia</taxon>
    </lineage>
</organism>
<gene>
    <name evidence="3" type="ORF">Dsin_017850</name>
</gene>
<evidence type="ECO:0000256" key="1">
    <source>
        <dbReference type="ARBA" id="ARBA00023125"/>
    </source>
</evidence>
<proteinExistence type="predicted"/>
<feature type="domain" description="HTH CENPB-type" evidence="2">
    <location>
        <begin position="1"/>
        <end position="29"/>
    </location>
</feature>
<dbReference type="GO" id="GO:0003677">
    <property type="term" value="F:DNA binding"/>
    <property type="evidence" value="ECO:0007669"/>
    <property type="project" value="UniProtKB-KW"/>
</dbReference>
<evidence type="ECO:0000259" key="2">
    <source>
        <dbReference type="PROSITE" id="PS51253"/>
    </source>
</evidence>
<dbReference type="AlphaFoldDB" id="A0AAE0AFU5"/>
<evidence type="ECO:0000313" key="4">
    <source>
        <dbReference type="Proteomes" id="UP001281410"/>
    </source>
</evidence>
<evidence type="ECO:0000313" key="3">
    <source>
        <dbReference type="EMBL" id="KAK3213144.1"/>
    </source>
</evidence>
<dbReference type="InterPro" id="IPR006600">
    <property type="entry name" value="HTH_CenpB_DNA-bd_dom"/>
</dbReference>
<comment type="caution">
    <text evidence="3">The sequence shown here is derived from an EMBL/GenBank/DDBJ whole genome shotgun (WGS) entry which is preliminary data.</text>
</comment>
<dbReference type="EMBL" id="JANJYJ010000005">
    <property type="protein sequence ID" value="KAK3213144.1"/>
    <property type="molecule type" value="Genomic_DNA"/>
</dbReference>
<dbReference type="Proteomes" id="UP001281410">
    <property type="component" value="Unassembled WGS sequence"/>
</dbReference>
<reference evidence="3" key="1">
    <citation type="journal article" date="2023" name="Plant J.">
        <title>Genome sequences and population genomics provide insights into the demographic history, inbreeding, and mutation load of two 'living fossil' tree species of Dipteronia.</title>
        <authorList>
            <person name="Feng Y."/>
            <person name="Comes H.P."/>
            <person name="Chen J."/>
            <person name="Zhu S."/>
            <person name="Lu R."/>
            <person name="Zhang X."/>
            <person name="Li P."/>
            <person name="Qiu J."/>
            <person name="Olsen K.M."/>
            <person name="Qiu Y."/>
        </authorList>
    </citation>
    <scope>NUCLEOTIDE SEQUENCE</scope>
    <source>
        <strain evidence="3">NBL</strain>
    </source>
</reference>
<protein>
    <recommendedName>
        <fullName evidence="2">HTH CENPB-type domain-containing protein</fullName>
    </recommendedName>
</protein>
<name>A0AAE0AFU5_9ROSI</name>
<keyword evidence="4" id="KW-1185">Reference proteome</keyword>
<dbReference type="PROSITE" id="PS51253">
    <property type="entry name" value="HTH_CENPB"/>
    <property type="match status" value="1"/>
</dbReference>
<dbReference type="Pfam" id="PF03221">
    <property type="entry name" value="HTH_Tnp_Tc5"/>
    <property type="match status" value="1"/>
</dbReference>
<keyword evidence="1" id="KW-0238">DNA-binding</keyword>
<sequence>MSGETNSEFNFSSGWLNCFKARHGIKSYWRFSESGSVVTENIGNALVGIQAKLDQLHWNDIYNMDETGLFFRLEADHSLATKQLEGRKKDKERITIDVCCNGGSDKVPLWVIALNIDVMTTIIANCFRHYKICSYENMASEPQVSEDEGINGLREAISSLHYRNMRDVDHILNYLSKNDIVIESPTNE</sequence>
<accession>A0AAE0AFU5</accession>